<keyword evidence="1" id="KW-0472">Membrane</keyword>
<keyword evidence="3" id="KW-1185">Reference proteome</keyword>
<reference evidence="2 3" key="1">
    <citation type="submission" date="2017-03" db="EMBL/GenBank/DDBJ databases">
        <title>Genome sequence of Clostridium oryzae DSM 28571.</title>
        <authorList>
            <person name="Poehlein A."/>
            <person name="Daniel R."/>
        </authorList>
    </citation>
    <scope>NUCLEOTIDE SEQUENCE [LARGE SCALE GENOMIC DNA]</scope>
    <source>
        <strain evidence="2 3">DSM 28571</strain>
    </source>
</reference>
<evidence type="ECO:0000313" key="3">
    <source>
        <dbReference type="Proteomes" id="UP000190080"/>
    </source>
</evidence>
<keyword evidence="1" id="KW-1133">Transmembrane helix</keyword>
<dbReference type="AlphaFoldDB" id="A0A1V4IWV6"/>
<evidence type="ECO:0000256" key="1">
    <source>
        <dbReference type="SAM" id="Phobius"/>
    </source>
</evidence>
<dbReference type="OrthoDB" id="1998645at2"/>
<gene>
    <name evidence="2" type="ORF">CLORY_05830</name>
</gene>
<dbReference type="RefSeq" id="WP_079422036.1">
    <property type="nucleotide sequence ID" value="NZ_MZGV01000004.1"/>
</dbReference>
<accession>A0A1V4IWV6</accession>
<comment type="caution">
    <text evidence="2">The sequence shown here is derived from an EMBL/GenBank/DDBJ whole genome shotgun (WGS) entry which is preliminary data.</text>
</comment>
<sequence>MNSKFNEKIDEKIKECLIYKSDNASVPENMFFKIKNEILKEKDNEGVFTKKHVLLKSRTAIIAGILVVALSVTCVAATNFSSIFGSSSILTEVKTFPSKDKVKETVGFIPKYVESFKNGFEFNTFNYTNKEIQDEKGTTIRKYKSADFYYKKDGSKKDQSLSMSIQKTDEKSFNEGISKNAISLEYNGVKIMYNSKQYKSVPNGYKPTDEEKHLQNEGLLQIGYGSEDEKVEVSQVQDIMWYEDGLSYYIINMNYNGLSKDDMINMAKEVID</sequence>
<dbReference type="Proteomes" id="UP000190080">
    <property type="component" value="Unassembled WGS sequence"/>
</dbReference>
<feature type="transmembrane region" description="Helical" evidence="1">
    <location>
        <begin position="60"/>
        <end position="80"/>
    </location>
</feature>
<evidence type="ECO:0000313" key="2">
    <source>
        <dbReference type="EMBL" id="OPJ64389.1"/>
    </source>
</evidence>
<organism evidence="2 3">
    <name type="scientific">Clostridium oryzae</name>
    <dbReference type="NCBI Taxonomy" id="1450648"/>
    <lineage>
        <taxon>Bacteria</taxon>
        <taxon>Bacillati</taxon>
        <taxon>Bacillota</taxon>
        <taxon>Clostridia</taxon>
        <taxon>Eubacteriales</taxon>
        <taxon>Clostridiaceae</taxon>
        <taxon>Clostridium</taxon>
    </lineage>
</organism>
<proteinExistence type="predicted"/>
<dbReference type="EMBL" id="MZGV01000004">
    <property type="protein sequence ID" value="OPJ64389.1"/>
    <property type="molecule type" value="Genomic_DNA"/>
</dbReference>
<protein>
    <recommendedName>
        <fullName evidence="4">DUF4367 domain-containing protein</fullName>
    </recommendedName>
</protein>
<evidence type="ECO:0008006" key="4">
    <source>
        <dbReference type="Google" id="ProtNLM"/>
    </source>
</evidence>
<dbReference type="STRING" id="1450648.CLORY_05830"/>
<name>A0A1V4IWV6_9CLOT</name>
<keyword evidence="1" id="KW-0812">Transmembrane</keyword>